<reference evidence="1 2" key="1">
    <citation type="submission" date="2016-09" db="EMBL/GenBank/DDBJ databases">
        <title>Complete genome sequence of Deltia acidovorans CM13 isolated from murine proximal colonic tissue.</title>
        <authorList>
            <person name="Saffarian A."/>
        </authorList>
    </citation>
    <scope>NUCLEOTIDE SEQUENCE [LARGE SCALE GENOMIC DNA]</scope>
    <source>
        <strain evidence="1 2">CM13</strain>
    </source>
</reference>
<proteinExistence type="predicted"/>
<name>A0ABM6EE16_9BURK</name>
<keyword evidence="2" id="KW-1185">Reference proteome</keyword>
<gene>
    <name evidence="1" type="ORF">BI380_32590</name>
</gene>
<accession>A0ABM6EE16</accession>
<sequence length="88" mass="9885">MTQRAKLVVHQGGPWRHYQWTELPGWEMLGTVQRGHEIGALARNLRTGQLVMLRAGVASALDQRKVLAALQTARAVWPEKARAQRAFS</sequence>
<dbReference type="RefSeq" id="WP_046240342.1">
    <property type="nucleotide sequence ID" value="NZ_CBCSDN010000061.1"/>
</dbReference>
<organism evidence="1 2">
    <name type="scientific">Delftia tsuruhatensis</name>
    <dbReference type="NCBI Taxonomy" id="180282"/>
    <lineage>
        <taxon>Bacteria</taxon>
        <taxon>Pseudomonadati</taxon>
        <taxon>Pseudomonadota</taxon>
        <taxon>Betaproteobacteria</taxon>
        <taxon>Burkholderiales</taxon>
        <taxon>Comamonadaceae</taxon>
        <taxon>Delftia</taxon>
    </lineage>
</organism>
<protein>
    <submittedName>
        <fullName evidence="1">Uncharacterized protein</fullName>
    </submittedName>
</protein>
<dbReference type="Proteomes" id="UP000095607">
    <property type="component" value="Chromosome"/>
</dbReference>
<evidence type="ECO:0000313" key="2">
    <source>
        <dbReference type="Proteomes" id="UP000095607"/>
    </source>
</evidence>
<evidence type="ECO:0000313" key="1">
    <source>
        <dbReference type="EMBL" id="AOV05714.1"/>
    </source>
</evidence>
<dbReference type="EMBL" id="CP017420">
    <property type="protein sequence ID" value="AOV05714.1"/>
    <property type="molecule type" value="Genomic_DNA"/>
</dbReference>